<reference evidence="1 2" key="1">
    <citation type="submission" date="2014-10" db="EMBL/GenBank/DDBJ databases">
        <title>Draft genome of the hookworm Ancylostoma caninum.</title>
        <authorList>
            <person name="Mitreva M."/>
        </authorList>
    </citation>
    <scope>NUCLEOTIDE SEQUENCE [LARGE SCALE GENOMIC DNA]</scope>
    <source>
        <strain evidence="1 2">Baltimore</strain>
    </source>
</reference>
<evidence type="ECO:0000313" key="2">
    <source>
        <dbReference type="Proteomes" id="UP000252519"/>
    </source>
</evidence>
<keyword evidence="2" id="KW-1185">Reference proteome</keyword>
<dbReference type="AlphaFoldDB" id="A0A368FLK4"/>
<name>A0A368FLK4_ANCCA</name>
<organism evidence="1 2">
    <name type="scientific">Ancylostoma caninum</name>
    <name type="common">Dog hookworm</name>
    <dbReference type="NCBI Taxonomy" id="29170"/>
    <lineage>
        <taxon>Eukaryota</taxon>
        <taxon>Metazoa</taxon>
        <taxon>Ecdysozoa</taxon>
        <taxon>Nematoda</taxon>
        <taxon>Chromadorea</taxon>
        <taxon>Rhabditida</taxon>
        <taxon>Rhabditina</taxon>
        <taxon>Rhabditomorpha</taxon>
        <taxon>Strongyloidea</taxon>
        <taxon>Ancylostomatidae</taxon>
        <taxon>Ancylostomatinae</taxon>
        <taxon>Ancylostoma</taxon>
    </lineage>
</organism>
<dbReference type="EMBL" id="JOJR01000980">
    <property type="protein sequence ID" value="RCN33056.1"/>
    <property type="molecule type" value="Genomic_DNA"/>
</dbReference>
<proteinExistence type="predicted"/>
<gene>
    <name evidence="1" type="ORF">ANCCAN_21121</name>
</gene>
<evidence type="ECO:0000313" key="1">
    <source>
        <dbReference type="EMBL" id="RCN33056.1"/>
    </source>
</evidence>
<protein>
    <submittedName>
        <fullName evidence="1">Uncharacterized protein</fullName>
    </submittedName>
</protein>
<sequence>MAAENELVRMSWFRALMFNLSSTYVILAKITEDCDDKVVVARSLTAAAKRTRSSARRIASVALR</sequence>
<dbReference type="Proteomes" id="UP000252519">
    <property type="component" value="Unassembled WGS sequence"/>
</dbReference>
<comment type="caution">
    <text evidence="1">The sequence shown here is derived from an EMBL/GenBank/DDBJ whole genome shotgun (WGS) entry which is preliminary data.</text>
</comment>
<accession>A0A368FLK4</accession>